<dbReference type="STRING" id="6526.A0A2C9K6K3"/>
<feature type="domain" description="PiggyBac transposable element-derived protein" evidence="2">
    <location>
        <begin position="147"/>
        <end position="505"/>
    </location>
</feature>
<dbReference type="Pfam" id="PF13843">
    <property type="entry name" value="DDE_Tnp_1_7"/>
    <property type="match status" value="1"/>
</dbReference>
<accession>A0A2C9K6K3</accession>
<evidence type="ECO:0000313" key="4">
    <source>
        <dbReference type="Proteomes" id="UP000076420"/>
    </source>
</evidence>
<evidence type="ECO:0000259" key="2">
    <source>
        <dbReference type="Pfam" id="PF13843"/>
    </source>
</evidence>
<reference evidence="3" key="1">
    <citation type="submission" date="2020-05" db="UniProtKB">
        <authorList>
            <consortium name="EnsemblMetazoa"/>
        </authorList>
    </citation>
    <scope>IDENTIFICATION</scope>
    <source>
        <strain evidence="3">BB02</strain>
    </source>
</reference>
<evidence type="ECO:0000256" key="1">
    <source>
        <dbReference type="SAM" id="MobiDB-lite"/>
    </source>
</evidence>
<dbReference type="PANTHER" id="PTHR47272">
    <property type="entry name" value="DDE_TNP_1_7 DOMAIN-CONTAINING PROTEIN"/>
    <property type="match status" value="1"/>
</dbReference>
<dbReference type="Proteomes" id="UP000076420">
    <property type="component" value="Unassembled WGS sequence"/>
</dbReference>
<dbReference type="InterPro" id="IPR029526">
    <property type="entry name" value="PGBD"/>
</dbReference>
<dbReference type="VEuPathDB" id="VectorBase:BGLB014087"/>
<gene>
    <name evidence="3" type="primary">106053253</name>
</gene>
<feature type="compositionally biased region" description="Low complexity" evidence="1">
    <location>
        <begin position="78"/>
        <end position="93"/>
    </location>
</feature>
<dbReference type="PANTHER" id="PTHR47272:SF2">
    <property type="entry name" value="PIGGYBAC TRANSPOSABLE ELEMENT-DERIVED PROTEIN 3-LIKE"/>
    <property type="match status" value="1"/>
</dbReference>
<proteinExistence type="predicted"/>
<feature type="region of interest" description="Disordered" evidence="1">
    <location>
        <begin position="73"/>
        <end position="105"/>
    </location>
</feature>
<sequence>MDPASRTSRFANSQRHFTVEDVLQQLDDSDFELSDSDNSLNDTIHPSIAAEETNSQRHFTVEDVLQQLDDSDFELSDSDNSLNDTIHPSVAAEESSESENDVHELNEATLTKSKSKVSIKWRSPREPFKPLDCEWKDTLLLGEGLNSPSSYFLEYFQPEIFQTFAEQTNIFYLTKTGKVLGTTATEVQTFFGITILMANLGFPRIRMYWQKPTRVDAVADAMTVNRYLLLRQNIHIFAEQTPPPGSNKFWKVQPLIDAVRARCLQLPREEFSAVDEQMIPFTGRVPAKQFIKSKPNPVGVKNFVICGKSGRAIDFELYQGAGTGISAENKHLGLGASVVLRLAETIPQNKNYKICFDNYFTGISLIRELRNHGIQSLGVLKSNRLMGCPLRSEKELKKDGRGSMDIKVSSEGDVCIVRWIDNGAVTLASSFVGIDDIDSVRRWSESAKSHIQVQRPKCVQVYNEFMGGVDKMDFLISKYRTKAKTRKWPVRMIFHFMDFSLVNSWLEYRDIEIKNDKSSKNILDLLGFRDAVADMLCRSNLMTTQSRRPGRPKTSTPLLAVENDLTIASPSSKRARPAERPITEIRYDQYGHFPICIKELGQRCKLEGCTEQESERKKY</sequence>
<dbReference type="AlphaFoldDB" id="A0A2C9K6K3"/>
<evidence type="ECO:0000313" key="3">
    <source>
        <dbReference type="EnsemblMetazoa" id="BGLB014087-PB"/>
    </source>
</evidence>
<dbReference type="KEGG" id="bgt:106053253"/>
<name>A0A2C9K6K3_BIOGL</name>
<dbReference type="EnsemblMetazoa" id="BGLB014087-RB">
    <property type="protein sequence ID" value="BGLB014087-PB"/>
    <property type="gene ID" value="BGLB014087"/>
</dbReference>
<dbReference type="VEuPathDB" id="VectorBase:BGLAX_041643"/>
<organism evidence="3 4">
    <name type="scientific">Biomphalaria glabrata</name>
    <name type="common">Bloodfluke planorb</name>
    <name type="synonym">Freshwater snail</name>
    <dbReference type="NCBI Taxonomy" id="6526"/>
    <lineage>
        <taxon>Eukaryota</taxon>
        <taxon>Metazoa</taxon>
        <taxon>Spiralia</taxon>
        <taxon>Lophotrochozoa</taxon>
        <taxon>Mollusca</taxon>
        <taxon>Gastropoda</taxon>
        <taxon>Heterobranchia</taxon>
        <taxon>Euthyneura</taxon>
        <taxon>Panpulmonata</taxon>
        <taxon>Hygrophila</taxon>
        <taxon>Lymnaeoidea</taxon>
        <taxon>Planorbidae</taxon>
        <taxon>Biomphalaria</taxon>
    </lineage>
</organism>
<protein>
    <recommendedName>
        <fullName evidence="2">PiggyBac transposable element-derived protein domain-containing protein</fullName>
    </recommendedName>
</protein>